<dbReference type="STRING" id="1977882.B9T28_09510"/>
<proteinExistence type="predicted"/>
<organism evidence="2 3">
    <name type="scientific">Acinetobacter silvestris</name>
    <dbReference type="NCBI Taxonomy" id="1977882"/>
    <lineage>
        <taxon>Bacteria</taxon>
        <taxon>Pseudomonadati</taxon>
        <taxon>Pseudomonadota</taxon>
        <taxon>Gammaproteobacteria</taxon>
        <taxon>Moraxellales</taxon>
        <taxon>Moraxellaceae</taxon>
        <taxon>Acinetobacter</taxon>
    </lineage>
</organism>
<dbReference type="OrthoDB" id="6555107at2"/>
<evidence type="ECO:0000313" key="2">
    <source>
        <dbReference type="EMBL" id="OTG65027.1"/>
    </source>
</evidence>
<reference evidence="2 3" key="1">
    <citation type="submission" date="2017-04" db="EMBL/GenBank/DDBJ databases">
        <title>High diversity of culturable Acinetobacter species in natural soil and water ecosystems.</title>
        <authorList>
            <person name="Nemec A."/>
            <person name="Radolfova-Krizova L."/>
        </authorList>
    </citation>
    <scope>NUCLEOTIDE SEQUENCE [LARGE SCALE GENOMIC DNA]</scope>
    <source>
        <strain evidence="2 3">ANC 4999</strain>
    </source>
</reference>
<evidence type="ECO:0000256" key="1">
    <source>
        <dbReference type="SAM" id="SignalP"/>
    </source>
</evidence>
<dbReference type="Proteomes" id="UP000242765">
    <property type="component" value="Unassembled WGS sequence"/>
</dbReference>
<name>A0A1Y3CDA0_9GAMM</name>
<keyword evidence="3" id="KW-1185">Reference proteome</keyword>
<comment type="caution">
    <text evidence="2">The sequence shown here is derived from an EMBL/GenBank/DDBJ whole genome shotgun (WGS) entry which is preliminary data.</text>
</comment>
<feature type="signal peptide" evidence="1">
    <location>
        <begin position="1"/>
        <end position="21"/>
    </location>
</feature>
<evidence type="ECO:0000313" key="3">
    <source>
        <dbReference type="Proteomes" id="UP000242765"/>
    </source>
</evidence>
<evidence type="ECO:0008006" key="4">
    <source>
        <dbReference type="Google" id="ProtNLM"/>
    </source>
</evidence>
<dbReference type="AlphaFoldDB" id="A0A1Y3CDA0"/>
<feature type="chain" id="PRO_5012124380" description="Outer membrane protein beta-barrel domain-containing protein" evidence="1">
    <location>
        <begin position="22"/>
        <end position="251"/>
    </location>
</feature>
<protein>
    <recommendedName>
        <fullName evidence="4">Outer membrane protein beta-barrel domain-containing protein</fullName>
    </recommendedName>
</protein>
<dbReference type="EMBL" id="NEGB01000005">
    <property type="protein sequence ID" value="OTG65027.1"/>
    <property type="molecule type" value="Genomic_DNA"/>
</dbReference>
<keyword evidence="1" id="KW-0732">Signal</keyword>
<dbReference type="RefSeq" id="WP_086203750.1">
    <property type="nucleotide sequence ID" value="NZ_NEGB01000005.1"/>
</dbReference>
<gene>
    <name evidence="2" type="ORF">B9T28_09510</name>
</gene>
<sequence length="251" mass="29026">MKIKRYLFLITGMVLTPFSFANSFIETFKGTPKINLNLYVFAADVDGSIGKGNIKYDVDQPFKETLKNLDQSFMAHIDVSKGKWGVYVDKKIVKISQEKELMQLPIALSTKLDQSSYGIYFQAFNSPQITKKNQNKLIVEPTIGIHHTKVNAKLTILNKIAETDKSWHEFYWGSRFKYNFDSPWNLATEITFGTENTISAQTYLGYRLPIFNREVNIRGGYRYLKQDYHSNNFNWDIRQHGPVIGLNLPIF</sequence>
<accession>A0A1Y3CDA0</accession>